<evidence type="ECO:0000259" key="5">
    <source>
        <dbReference type="Pfam" id="PF08609"/>
    </source>
</evidence>
<dbReference type="InterPro" id="IPR050693">
    <property type="entry name" value="Hsp70_NEF-Inhibitors"/>
</dbReference>
<comment type="similarity">
    <text evidence="1">Belongs to the FES1 family.</text>
</comment>
<keyword evidence="7" id="KW-1185">Reference proteome</keyword>
<comment type="function">
    <text evidence="3">Functions as a nucleotide exchange factor (NEF) for Hsp70 chaperones which accelerates the release of ADP. Required for fully efficient Hsp70-mediated folding of proteins.</text>
</comment>
<keyword evidence="2" id="KW-0677">Repeat</keyword>
<evidence type="ECO:0000256" key="2">
    <source>
        <dbReference type="ARBA" id="ARBA00022737"/>
    </source>
</evidence>
<dbReference type="InterPro" id="IPR013918">
    <property type="entry name" value="Nucleotide_exch_fac_Fes1"/>
</dbReference>
<dbReference type="Gene3D" id="1.25.10.10">
    <property type="entry name" value="Leucine-rich Repeat Variant"/>
    <property type="match status" value="1"/>
</dbReference>
<evidence type="ECO:0000256" key="4">
    <source>
        <dbReference type="SAM" id="MobiDB-lite"/>
    </source>
</evidence>
<proteinExistence type="inferred from homology"/>
<feature type="domain" description="Nucleotide exchange factor Fes1" evidence="5">
    <location>
        <begin position="5"/>
        <end position="95"/>
    </location>
</feature>
<accession>A0ABR3Z6Q0</accession>
<dbReference type="SUPFAM" id="SSF48371">
    <property type="entry name" value="ARM repeat"/>
    <property type="match status" value="1"/>
</dbReference>
<gene>
    <name evidence="6" type="primary">FES1</name>
    <name evidence="6" type="ORF">Sste5346_004939</name>
</gene>
<dbReference type="PANTHER" id="PTHR19316:SF18">
    <property type="entry name" value="HSP70-BINDING PROTEIN 1"/>
    <property type="match status" value="1"/>
</dbReference>
<comment type="caution">
    <text evidence="6">The sequence shown here is derived from an EMBL/GenBank/DDBJ whole genome shotgun (WGS) entry which is preliminary data.</text>
</comment>
<evidence type="ECO:0000256" key="3">
    <source>
        <dbReference type="ARBA" id="ARBA00024912"/>
    </source>
</evidence>
<dbReference type="InterPro" id="IPR011989">
    <property type="entry name" value="ARM-like"/>
</dbReference>
<dbReference type="Pfam" id="PF13646">
    <property type="entry name" value="HEAT_2"/>
    <property type="match status" value="1"/>
</dbReference>
<evidence type="ECO:0000313" key="7">
    <source>
        <dbReference type="Proteomes" id="UP001583186"/>
    </source>
</evidence>
<organism evidence="6 7">
    <name type="scientific">Sporothrix stenoceras</name>
    <dbReference type="NCBI Taxonomy" id="5173"/>
    <lineage>
        <taxon>Eukaryota</taxon>
        <taxon>Fungi</taxon>
        <taxon>Dikarya</taxon>
        <taxon>Ascomycota</taxon>
        <taxon>Pezizomycotina</taxon>
        <taxon>Sordariomycetes</taxon>
        <taxon>Sordariomycetidae</taxon>
        <taxon>Ophiostomatales</taxon>
        <taxon>Ophiostomataceae</taxon>
        <taxon>Sporothrix</taxon>
    </lineage>
</organism>
<evidence type="ECO:0000256" key="1">
    <source>
        <dbReference type="ARBA" id="ARBA00011045"/>
    </source>
</evidence>
<dbReference type="PANTHER" id="PTHR19316">
    <property type="entry name" value="PROTEIN FOLDING REGULATOR"/>
    <property type="match status" value="1"/>
</dbReference>
<name>A0ABR3Z6Q0_9PEZI</name>
<feature type="region of interest" description="Disordered" evidence="4">
    <location>
        <begin position="13"/>
        <end position="33"/>
    </location>
</feature>
<evidence type="ECO:0000313" key="6">
    <source>
        <dbReference type="EMBL" id="KAL1895842.1"/>
    </source>
</evidence>
<protein>
    <submittedName>
        <fullName evidence="6">Hsp70 nucleotide exchange factor fes1</fullName>
    </submittedName>
</protein>
<reference evidence="6 7" key="1">
    <citation type="journal article" date="2024" name="IMA Fungus">
        <title>IMA Genome - F19 : A genome assembly and annotation guide to empower mycologists, including annotated draft genome sequences of Ceratocystis pirilliformis, Diaporthe australafricana, Fusarium ophioides, Paecilomyces lecythidis, and Sporothrix stenoceras.</title>
        <authorList>
            <person name="Aylward J."/>
            <person name="Wilson A.M."/>
            <person name="Visagie C.M."/>
            <person name="Spraker J."/>
            <person name="Barnes I."/>
            <person name="Buitendag C."/>
            <person name="Ceriani C."/>
            <person name="Del Mar Angel L."/>
            <person name="du Plessis D."/>
            <person name="Fuchs T."/>
            <person name="Gasser K."/>
            <person name="Kramer D."/>
            <person name="Li W."/>
            <person name="Munsamy K."/>
            <person name="Piso A."/>
            <person name="Price J.L."/>
            <person name="Sonnekus B."/>
            <person name="Thomas C."/>
            <person name="van der Nest A."/>
            <person name="van Dijk A."/>
            <person name="van Heerden A."/>
            <person name="van Vuuren N."/>
            <person name="Yilmaz N."/>
            <person name="Duong T.A."/>
            <person name="van der Merwe N.A."/>
            <person name="Wingfield M.J."/>
            <person name="Wingfield B.D."/>
        </authorList>
    </citation>
    <scope>NUCLEOTIDE SEQUENCE [LARGE SCALE GENOMIC DNA]</scope>
    <source>
        <strain evidence="6 7">CMW 5346</strain>
    </source>
</reference>
<dbReference type="Proteomes" id="UP001583186">
    <property type="component" value="Unassembled WGS sequence"/>
</dbReference>
<sequence length="241" mass="25259">MDKGLNELLKWGIENSTTNPNDPSAADAAPPTNRGLNPEVLAALFGGPSDADLMKSSMAAIVSTEDAPENTLENKLVAFDNFEQLVESLDNANLMSSLGLWTPLIGVLESSPEPELRRMAAWCIGTAVQNNQPSQERFLAVNGVPLLAKAAADANESPAVRRKAVYALSSACRNYQPAMDAALTALAALHANTDEATKVPVPAALADLPNQVDAGNMDAVDEVINVLKADVAEAEAKAKAA</sequence>
<feature type="compositionally biased region" description="Low complexity" evidence="4">
    <location>
        <begin position="19"/>
        <end position="31"/>
    </location>
</feature>
<dbReference type="EMBL" id="JAWCUI010000025">
    <property type="protein sequence ID" value="KAL1895842.1"/>
    <property type="molecule type" value="Genomic_DNA"/>
</dbReference>
<dbReference type="InterPro" id="IPR016024">
    <property type="entry name" value="ARM-type_fold"/>
</dbReference>
<dbReference type="Pfam" id="PF08609">
    <property type="entry name" value="Fes1"/>
    <property type="match status" value="1"/>
</dbReference>